<reference evidence="1 2" key="1">
    <citation type="submission" date="2016-01" db="EMBL/GenBank/DDBJ databases">
        <title>Genome sequencing of Roseivirga spongicola UST030701-084.</title>
        <authorList>
            <person name="Selvaratnam C."/>
            <person name="Thevarajoo S."/>
            <person name="Goh K.M."/>
            <person name="Ee R."/>
            <person name="Chan K.-G."/>
            <person name="Chong C.S."/>
        </authorList>
    </citation>
    <scope>NUCLEOTIDE SEQUENCE [LARGE SCALE GENOMIC DNA]</scope>
    <source>
        <strain evidence="1 2">UST030701-084</strain>
    </source>
</reference>
<dbReference type="Proteomes" id="UP000075606">
    <property type="component" value="Unassembled WGS sequence"/>
</dbReference>
<accession>A0A150XG68</accession>
<evidence type="ECO:0000313" key="2">
    <source>
        <dbReference type="Proteomes" id="UP000075606"/>
    </source>
</evidence>
<dbReference type="Gene3D" id="2.20.110.10">
    <property type="entry name" value="Histone H3 K4-specific methyltransferase SET7/9 N-terminal domain"/>
    <property type="match status" value="2"/>
</dbReference>
<name>A0A150XG68_9BACT</name>
<dbReference type="SUPFAM" id="SSF82185">
    <property type="entry name" value="Histone H3 K4-specific methyltransferase SET7/9 N-terminal domain"/>
    <property type="match status" value="1"/>
</dbReference>
<dbReference type="PROSITE" id="PS51257">
    <property type="entry name" value="PROKAR_LIPOPROTEIN"/>
    <property type="match status" value="1"/>
</dbReference>
<dbReference type="EMBL" id="LRPC01000001">
    <property type="protein sequence ID" value="KYG77676.1"/>
    <property type="molecule type" value="Genomic_DNA"/>
</dbReference>
<sequence>MQKRVLLFGLIVLLTSCGGVDQIFAPVEKEKDPTKPDITLEDEKPQEADTIPDAEERVKRNVFYGEKTKKAFTSFSERDTEDFRLFYVLPEPVAAAPYVRKVFYHDAKNNTIRSAEGKGQMLDRVLHGPYERIVNDVVIEKGDFYYGTKHGTWLYQRMDSTLYEKEHYTKGWFTDSQITYYDEDQKTKMKEVIPFQYGKKEGTYYRFYESGNVAVTGEYVFDKKVGVWIEYHDVPGVVVQKRWLQYPKVFYDWDFEPYIVREWNKNSQTIYNSSKTGQ</sequence>
<keyword evidence="2" id="KW-1185">Reference proteome</keyword>
<gene>
    <name evidence="1" type="ORF">AWW68_02580</name>
</gene>
<protein>
    <submittedName>
        <fullName evidence="1">Uncharacterized protein</fullName>
    </submittedName>
</protein>
<dbReference type="RefSeq" id="WP_068216273.1">
    <property type="nucleotide sequence ID" value="NZ_CP139724.1"/>
</dbReference>
<organism evidence="1 2">
    <name type="scientific">Roseivirga spongicola</name>
    <dbReference type="NCBI Taxonomy" id="333140"/>
    <lineage>
        <taxon>Bacteria</taxon>
        <taxon>Pseudomonadati</taxon>
        <taxon>Bacteroidota</taxon>
        <taxon>Cytophagia</taxon>
        <taxon>Cytophagales</taxon>
        <taxon>Roseivirgaceae</taxon>
        <taxon>Roseivirga</taxon>
    </lineage>
</organism>
<dbReference type="AlphaFoldDB" id="A0A150XG68"/>
<comment type="caution">
    <text evidence="1">The sequence shown here is derived from an EMBL/GenBank/DDBJ whole genome shotgun (WGS) entry which is preliminary data.</text>
</comment>
<dbReference type="STRING" id="333140.AWW68_02580"/>
<evidence type="ECO:0000313" key="1">
    <source>
        <dbReference type="EMBL" id="KYG77676.1"/>
    </source>
</evidence>
<dbReference type="OrthoDB" id="978586at2"/>
<proteinExistence type="predicted"/>